<dbReference type="OrthoDB" id="9759601at2"/>
<name>A0A495A1R6_9BACI</name>
<dbReference type="PANTHER" id="PTHR43155">
    <property type="entry name" value="CYCLIC DI-GMP PHOSPHODIESTERASE PA4108-RELATED"/>
    <property type="match status" value="1"/>
</dbReference>
<protein>
    <submittedName>
        <fullName evidence="2">HD-GYP domain-containing protein</fullName>
    </submittedName>
</protein>
<evidence type="ECO:0000259" key="1">
    <source>
        <dbReference type="PROSITE" id="PS51832"/>
    </source>
</evidence>
<dbReference type="PROSITE" id="PS51832">
    <property type="entry name" value="HD_GYP"/>
    <property type="match status" value="1"/>
</dbReference>
<sequence>MLSTPSQLVPGCILLKDIYGKSNRPIIYKHTILTEQHIEFLKAFLVESVEVDPNLSNGKVFEPKLVDEQVGRISPNSVEDQNGISTFKQHFQKAVKDYKKLYKTIQSGIPLDILKVRQIIIPLLERVDEIDENVTRLHHYGEKRDYLFFHSIALGILSSYLARKLGFSKGEWLQIGIAGLLSDSGMAKINSNIILKDAPLLESELEEIKKHPTYSYRLVEHISALTVGVKLAVLQHHERLDGSGYPLGVPMDKIHKYAQIVAVCDTYHAMTSERLYKEKKSPYKVIEEIQKNQYTKFNPEIVKVFAKSLANFSVGTKILLNNKQQGEVIFVEPANPTRPIIRLEHNGDIIALQTAPNLHIEQKI</sequence>
<dbReference type="Proteomes" id="UP000269301">
    <property type="component" value="Unassembled WGS sequence"/>
</dbReference>
<dbReference type="EMBL" id="RBZP01000008">
    <property type="protein sequence ID" value="RKQ32985.1"/>
    <property type="molecule type" value="Genomic_DNA"/>
</dbReference>
<evidence type="ECO:0000313" key="2">
    <source>
        <dbReference type="EMBL" id="RKQ32985.1"/>
    </source>
</evidence>
<comment type="caution">
    <text evidence="2">The sequence shown here is derived from an EMBL/GenBank/DDBJ whole genome shotgun (WGS) entry which is preliminary data.</text>
</comment>
<dbReference type="RefSeq" id="WP_121204522.1">
    <property type="nucleotide sequence ID" value="NZ_RBZP01000008.1"/>
</dbReference>
<dbReference type="Gene3D" id="1.10.3210.10">
    <property type="entry name" value="Hypothetical protein af1432"/>
    <property type="match status" value="1"/>
</dbReference>
<keyword evidence="3" id="KW-1185">Reference proteome</keyword>
<dbReference type="InterPro" id="IPR003607">
    <property type="entry name" value="HD/PDEase_dom"/>
</dbReference>
<dbReference type="SUPFAM" id="SSF109604">
    <property type="entry name" value="HD-domain/PDEase-like"/>
    <property type="match status" value="1"/>
</dbReference>
<accession>A0A495A1R6</accession>
<dbReference type="CDD" id="cd00077">
    <property type="entry name" value="HDc"/>
    <property type="match status" value="1"/>
</dbReference>
<reference evidence="2 3" key="1">
    <citation type="journal article" date="2016" name="Int. J. Syst. Evol. Microbiol.">
        <title>Oceanobacillus halophilus sp. nov., a novel moderately halophilic bacterium from a hypersaline lake.</title>
        <authorList>
            <person name="Amoozegar M.A."/>
            <person name="Bagheri M."/>
            <person name="Makhdoumi A."/>
            <person name="Nikou M.M."/>
            <person name="Fazeli S.A.S."/>
            <person name="Schumann P."/>
            <person name="Sproer C."/>
            <person name="Sanchez-Porro C."/>
            <person name="Ventosa A."/>
        </authorList>
    </citation>
    <scope>NUCLEOTIDE SEQUENCE [LARGE SCALE GENOMIC DNA]</scope>
    <source>
        <strain evidence="2 3">DSM 23996</strain>
    </source>
</reference>
<evidence type="ECO:0000313" key="3">
    <source>
        <dbReference type="Proteomes" id="UP000269301"/>
    </source>
</evidence>
<proteinExistence type="predicted"/>
<feature type="domain" description="HD-GYP" evidence="1">
    <location>
        <begin position="126"/>
        <end position="321"/>
    </location>
</feature>
<organism evidence="2 3">
    <name type="scientific">Oceanobacillus halophilus</name>
    <dbReference type="NCBI Taxonomy" id="930130"/>
    <lineage>
        <taxon>Bacteria</taxon>
        <taxon>Bacillati</taxon>
        <taxon>Bacillota</taxon>
        <taxon>Bacilli</taxon>
        <taxon>Bacillales</taxon>
        <taxon>Bacillaceae</taxon>
        <taxon>Oceanobacillus</taxon>
    </lineage>
</organism>
<dbReference type="Pfam" id="PF13487">
    <property type="entry name" value="HD_5"/>
    <property type="match status" value="1"/>
</dbReference>
<gene>
    <name evidence="2" type="ORF">D8M06_11350</name>
</gene>
<dbReference type="InterPro" id="IPR037522">
    <property type="entry name" value="HD_GYP_dom"/>
</dbReference>
<dbReference type="PANTHER" id="PTHR43155:SF2">
    <property type="entry name" value="CYCLIC DI-GMP PHOSPHODIESTERASE PA4108"/>
    <property type="match status" value="1"/>
</dbReference>
<dbReference type="AlphaFoldDB" id="A0A495A1R6"/>